<evidence type="ECO:0000313" key="7">
    <source>
        <dbReference type="Proteomes" id="UP000572528"/>
    </source>
</evidence>
<dbReference type="RefSeq" id="WP_179899963.1">
    <property type="nucleotide sequence ID" value="NZ_JACBXV010000029.1"/>
</dbReference>
<protein>
    <recommendedName>
        <fullName evidence="2">beta-fructofuranosidase</fullName>
        <ecNumber evidence="2">3.2.1.26</ecNumber>
    </recommendedName>
</protein>
<dbReference type="InterPro" id="IPR013320">
    <property type="entry name" value="ConA-like_dom_sf"/>
</dbReference>
<dbReference type="InterPro" id="IPR023296">
    <property type="entry name" value="Glyco_hydro_beta-prop_sf"/>
</dbReference>
<evidence type="ECO:0000256" key="2">
    <source>
        <dbReference type="ARBA" id="ARBA00012758"/>
    </source>
</evidence>
<keyword evidence="3 6" id="KW-0378">Hydrolase</keyword>
<accession>A0A853EGW4</accession>
<gene>
    <name evidence="6" type="ORF">HZZ05_03745</name>
</gene>
<name>A0A853EGW4_9ACTO</name>
<sequence>MTEDLTALALDAIASSRAADDPDYPRFHAVPPVGRLNDPNGLLVDGSTYHVFYQFSPFHPGRKLVYWGHASSTDLAHWEHHPPAIVPDSAYDASGAYSGNAIVLEADELDGAPAAAPYQLFYTGNLKDERTGERTASQCLVTSADLSGFEKWPGNPLIPTHAPGYTAHYRDPQVFRDPQRPGHYLMAVGVQRQDETGAAVLYRSTDLLSWQLEGELSFPQAEGAFDAFGYMWECPGLVRLEDEETGEPWDVLIWCPQGIAPQREGFENIFPCVYTLGHLVGTELRECRGEFYEVDRGFEFYAPQVFARRPSQPGPVLLTGWAGNASQDDQPSIEPDGGSGGWVHALTVPRRLSLRGGRLIQRPALVLPADAARPALVDAPLEPGEHPIAELEGERSWQLMLQAESGAEGSWGVRIGSPQCHIDITLDGSHLHVCRATSRYTRHGAQRTVTLPPGCAPRLEILHDRSITEIFVGDGDVAFTLRSFVDESAGAAVLVGERGGPAGRAGDRLRLVDGAALVRS</sequence>
<organism evidence="6 7">
    <name type="scientific">Actinomyces bowdenii</name>
    <dbReference type="NCBI Taxonomy" id="131109"/>
    <lineage>
        <taxon>Bacteria</taxon>
        <taxon>Bacillati</taxon>
        <taxon>Actinomycetota</taxon>
        <taxon>Actinomycetes</taxon>
        <taxon>Actinomycetales</taxon>
        <taxon>Actinomycetaceae</taxon>
        <taxon>Actinomyces</taxon>
    </lineage>
</organism>
<dbReference type="Gene3D" id="2.115.10.20">
    <property type="entry name" value="Glycosyl hydrolase domain, family 43"/>
    <property type="match status" value="1"/>
</dbReference>
<dbReference type="CDD" id="cd18623">
    <property type="entry name" value="GH32_ScrB-like"/>
    <property type="match status" value="1"/>
</dbReference>
<reference evidence="6 7" key="1">
    <citation type="submission" date="2020-07" db="EMBL/GenBank/DDBJ databases">
        <title>MOT database genomes.</title>
        <authorList>
            <person name="Joseph S."/>
            <person name="Aduse-Opoku J."/>
            <person name="Hashim A."/>
            <person name="Wade W."/>
            <person name="Curtis M."/>
        </authorList>
    </citation>
    <scope>NUCLEOTIDE SEQUENCE [LARGE SCALE GENOMIC DNA]</scope>
    <source>
        <strain evidence="6 7">WMus004</strain>
    </source>
</reference>
<dbReference type="PANTHER" id="PTHR43101:SF1">
    <property type="entry name" value="BETA-FRUCTOSIDASE"/>
    <property type="match status" value="1"/>
</dbReference>
<dbReference type="Pfam" id="PF00251">
    <property type="entry name" value="Glyco_hydro_32N"/>
    <property type="match status" value="1"/>
</dbReference>
<feature type="domain" description="Glycosyl hydrolase family 32 N-terminal" evidence="5">
    <location>
        <begin position="28"/>
        <end position="363"/>
    </location>
</feature>
<comment type="similarity">
    <text evidence="1">Belongs to the glycosyl hydrolase 32 family.</text>
</comment>
<evidence type="ECO:0000256" key="4">
    <source>
        <dbReference type="ARBA" id="ARBA00023295"/>
    </source>
</evidence>
<evidence type="ECO:0000313" key="6">
    <source>
        <dbReference type="EMBL" id="NYS68637.1"/>
    </source>
</evidence>
<dbReference type="SMART" id="SM00640">
    <property type="entry name" value="Glyco_32"/>
    <property type="match status" value="1"/>
</dbReference>
<dbReference type="Gene3D" id="2.60.120.560">
    <property type="entry name" value="Exo-inulinase, domain 1"/>
    <property type="match status" value="1"/>
</dbReference>
<dbReference type="PANTHER" id="PTHR43101">
    <property type="entry name" value="BETA-FRUCTOSIDASE"/>
    <property type="match status" value="1"/>
</dbReference>
<dbReference type="InterPro" id="IPR001362">
    <property type="entry name" value="Glyco_hydro_32"/>
</dbReference>
<dbReference type="SUPFAM" id="SSF75005">
    <property type="entry name" value="Arabinanase/levansucrase/invertase"/>
    <property type="match status" value="1"/>
</dbReference>
<keyword evidence="4" id="KW-0326">Glycosidase</keyword>
<proteinExistence type="inferred from homology"/>
<dbReference type="EC" id="3.2.1.26" evidence="2"/>
<dbReference type="SUPFAM" id="SSF49899">
    <property type="entry name" value="Concanavalin A-like lectins/glucanases"/>
    <property type="match status" value="1"/>
</dbReference>
<evidence type="ECO:0000256" key="3">
    <source>
        <dbReference type="ARBA" id="ARBA00022801"/>
    </source>
</evidence>
<comment type="caution">
    <text evidence="6">The sequence shown here is derived from an EMBL/GenBank/DDBJ whole genome shotgun (WGS) entry which is preliminary data.</text>
</comment>
<dbReference type="EMBL" id="JACBXV010000029">
    <property type="protein sequence ID" value="NYS68637.1"/>
    <property type="molecule type" value="Genomic_DNA"/>
</dbReference>
<evidence type="ECO:0000256" key="1">
    <source>
        <dbReference type="ARBA" id="ARBA00009902"/>
    </source>
</evidence>
<evidence type="ECO:0000259" key="5">
    <source>
        <dbReference type="Pfam" id="PF00251"/>
    </source>
</evidence>
<dbReference type="GO" id="GO:0004564">
    <property type="term" value="F:beta-fructofuranosidase activity"/>
    <property type="evidence" value="ECO:0007669"/>
    <property type="project" value="UniProtKB-EC"/>
</dbReference>
<dbReference type="GO" id="GO:0005975">
    <property type="term" value="P:carbohydrate metabolic process"/>
    <property type="evidence" value="ECO:0007669"/>
    <property type="project" value="InterPro"/>
</dbReference>
<dbReference type="PROSITE" id="PS00609">
    <property type="entry name" value="GLYCOSYL_HYDROL_F32"/>
    <property type="match status" value="1"/>
</dbReference>
<dbReference type="InterPro" id="IPR013148">
    <property type="entry name" value="Glyco_hydro_32_N"/>
</dbReference>
<dbReference type="InterPro" id="IPR018053">
    <property type="entry name" value="Glyco_hydro_32_AS"/>
</dbReference>
<dbReference type="InterPro" id="IPR051214">
    <property type="entry name" value="GH32_Enzymes"/>
</dbReference>
<dbReference type="Proteomes" id="UP000572528">
    <property type="component" value="Unassembled WGS sequence"/>
</dbReference>
<dbReference type="AlphaFoldDB" id="A0A853EGW4"/>